<organism evidence="2 3">
    <name type="scientific">Gulo gulo</name>
    <name type="common">Wolverine</name>
    <name type="synonym">Gluton</name>
    <dbReference type="NCBI Taxonomy" id="48420"/>
    <lineage>
        <taxon>Eukaryota</taxon>
        <taxon>Metazoa</taxon>
        <taxon>Chordata</taxon>
        <taxon>Craniata</taxon>
        <taxon>Vertebrata</taxon>
        <taxon>Euteleostomi</taxon>
        <taxon>Mammalia</taxon>
        <taxon>Eutheria</taxon>
        <taxon>Laurasiatheria</taxon>
        <taxon>Carnivora</taxon>
        <taxon>Caniformia</taxon>
        <taxon>Musteloidea</taxon>
        <taxon>Mustelidae</taxon>
        <taxon>Guloninae</taxon>
        <taxon>Gulo</taxon>
    </lineage>
</organism>
<evidence type="ECO:0000313" key="2">
    <source>
        <dbReference type="EMBL" id="VCW70554.1"/>
    </source>
</evidence>
<protein>
    <submittedName>
        <fullName evidence="2">Uncharacterized protein</fullName>
    </submittedName>
</protein>
<name>A0A9X9LKD4_GULGU</name>
<evidence type="ECO:0000256" key="1">
    <source>
        <dbReference type="SAM" id="MobiDB-lite"/>
    </source>
</evidence>
<evidence type="ECO:0000313" key="3">
    <source>
        <dbReference type="Proteomes" id="UP000269945"/>
    </source>
</evidence>
<proteinExistence type="predicted"/>
<keyword evidence="3" id="KW-1185">Reference proteome</keyword>
<feature type="region of interest" description="Disordered" evidence="1">
    <location>
        <begin position="1"/>
        <end position="83"/>
    </location>
</feature>
<dbReference type="EMBL" id="CYRY02006029">
    <property type="protein sequence ID" value="VCW70554.1"/>
    <property type="molecule type" value="Genomic_DNA"/>
</dbReference>
<feature type="compositionally biased region" description="Polar residues" evidence="1">
    <location>
        <begin position="1"/>
        <end position="15"/>
    </location>
</feature>
<comment type="caution">
    <text evidence="2">The sequence shown here is derived from an EMBL/GenBank/DDBJ whole genome shotgun (WGS) entry which is preliminary data.</text>
</comment>
<sequence length="158" mass="16458">PQVSPSSRGASQRPLSNVYCASGSEPDPYQTSRPHTLQEGAPRCGSPAGHLRVACGLPPRGAEPPRDQTLQDSEGRGSARGPLTEAYLPYLRRPRWAAFAVEAPGRCVGRAGSGARNGWFDSQHMLVPECGAGQLGEPAGPRAPSAGCGNDTDLPQGC</sequence>
<dbReference type="AlphaFoldDB" id="A0A9X9LKD4"/>
<feature type="region of interest" description="Disordered" evidence="1">
    <location>
        <begin position="131"/>
        <end position="158"/>
    </location>
</feature>
<accession>A0A9X9LKD4</accession>
<reference evidence="2 3" key="1">
    <citation type="submission" date="2018-10" db="EMBL/GenBank/DDBJ databases">
        <authorList>
            <person name="Ekblom R."/>
            <person name="Jareborg N."/>
        </authorList>
    </citation>
    <scope>NUCLEOTIDE SEQUENCE [LARGE SCALE GENOMIC DNA]</scope>
    <source>
        <tissue evidence="2">Muscle</tissue>
    </source>
</reference>
<gene>
    <name evidence="2" type="ORF">BN2614_LOCUS3</name>
</gene>
<feature type="non-terminal residue" evidence="2">
    <location>
        <position position="1"/>
    </location>
</feature>
<dbReference type="Proteomes" id="UP000269945">
    <property type="component" value="Unassembled WGS sequence"/>
</dbReference>